<feature type="region of interest" description="Disordered" evidence="1">
    <location>
        <begin position="1"/>
        <end position="31"/>
    </location>
</feature>
<accession>A0AAV4Y5Y2</accession>
<proteinExistence type="predicted"/>
<evidence type="ECO:0000313" key="2">
    <source>
        <dbReference type="EMBL" id="GIZ01856.1"/>
    </source>
</evidence>
<dbReference type="EMBL" id="BPLR01018732">
    <property type="protein sequence ID" value="GIZ01856.1"/>
    <property type="molecule type" value="Genomic_DNA"/>
</dbReference>
<feature type="compositionally biased region" description="Low complexity" evidence="1">
    <location>
        <begin position="1"/>
        <end position="18"/>
    </location>
</feature>
<organism evidence="2 3">
    <name type="scientific">Caerostris extrusa</name>
    <name type="common">Bark spider</name>
    <name type="synonym">Caerostris bankana</name>
    <dbReference type="NCBI Taxonomy" id="172846"/>
    <lineage>
        <taxon>Eukaryota</taxon>
        <taxon>Metazoa</taxon>
        <taxon>Ecdysozoa</taxon>
        <taxon>Arthropoda</taxon>
        <taxon>Chelicerata</taxon>
        <taxon>Arachnida</taxon>
        <taxon>Araneae</taxon>
        <taxon>Araneomorphae</taxon>
        <taxon>Entelegynae</taxon>
        <taxon>Araneoidea</taxon>
        <taxon>Araneidae</taxon>
        <taxon>Caerostris</taxon>
    </lineage>
</organism>
<dbReference type="AlphaFoldDB" id="A0AAV4Y5Y2"/>
<name>A0AAV4Y5Y2_CAEEX</name>
<sequence length="79" mass="8925">MAWPTRTSPPETPITSTTPYPPSYIPESGGEELDVTCQHPAAQRRQTLFDTSASERSCEDLPLEKGWRNFSRTLAKNRM</sequence>
<comment type="caution">
    <text evidence="2">The sequence shown here is derived from an EMBL/GenBank/DDBJ whole genome shotgun (WGS) entry which is preliminary data.</text>
</comment>
<evidence type="ECO:0000256" key="1">
    <source>
        <dbReference type="SAM" id="MobiDB-lite"/>
    </source>
</evidence>
<protein>
    <submittedName>
        <fullName evidence="2">Uncharacterized protein</fullName>
    </submittedName>
</protein>
<evidence type="ECO:0000313" key="3">
    <source>
        <dbReference type="Proteomes" id="UP001054945"/>
    </source>
</evidence>
<gene>
    <name evidence="2" type="ORF">CEXT_748991</name>
</gene>
<dbReference type="Proteomes" id="UP001054945">
    <property type="component" value="Unassembled WGS sequence"/>
</dbReference>
<keyword evidence="3" id="KW-1185">Reference proteome</keyword>
<reference evidence="2 3" key="1">
    <citation type="submission" date="2021-06" db="EMBL/GenBank/DDBJ databases">
        <title>Caerostris extrusa draft genome.</title>
        <authorList>
            <person name="Kono N."/>
            <person name="Arakawa K."/>
        </authorList>
    </citation>
    <scope>NUCLEOTIDE SEQUENCE [LARGE SCALE GENOMIC DNA]</scope>
</reference>